<proteinExistence type="predicted"/>
<dbReference type="InterPro" id="IPR001926">
    <property type="entry name" value="TrpB-like_PALP"/>
</dbReference>
<gene>
    <name evidence="2" type="ORF">BDV95DRAFT_461633</name>
</gene>
<evidence type="ECO:0000259" key="1">
    <source>
        <dbReference type="Pfam" id="PF00291"/>
    </source>
</evidence>
<name>A0A7C8MI72_9PLEO</name>
<dbReference type="AlphaFoldDB" id="A0A7C8MI72"/>
<protein>
    <submittedName>
        <fullName evidence="2">Tryptophan synthase beta subunit-like PLP-dependent enzyme</fullName>
    </submittedName>
</protein>
<dbReference type="PANTHER" id="PTHR42937">
    <property type="match status" value="1"/>
</dbReference>
<dbReference type="CDD" id="cd00640">
    <property type="entry name" value="Trp-synth-beta_II"/>
    <property type="match status" value="1"/>
</dbReference>
<accession>A0A7C8MI72</accession>
<evidence type="ECO:0000313" key="2">
    <source>
        <dbReference type="EMBL" id="KAF2878119.1"/>
    </source>
</evidence>
<keyword evidence="3" id="KW-1185">Reference proteome</keyword>
<dbReference type="SUPFAM" id="SSF53686">
    <property type="entry name" value="Tryptophan synthase beta subunit-like PLP-dependent enzymes"/>
    <property type="match status" value="1"/>
</dbReference>
<dbReference type="InterPro" id="IPR036052">
    <property type="entry name" value="TrpB-like_PALP_sf"/>
</dbReference>
<dbReference type="Gene3D" id="3.40.50.1100">
    <property type="match status" value="2"/>
</dbReference>
<sequence>MYHNPSASTYTHTPSPTSTPTSLITAFHASLPSYAPTPLHSLPTLASTLSLSSLHLKDESSRLTLPAFKILGASWAIQRALCSRCALPLTTPLADLGLAARKRGTRLVACTEGNWGRAVAKMGGYLRVATTVVVPAHMDAGTRERIAGEGAEVVVVEGDYDGAVEVARREGGKENVLLVMDTSWEGYEEIPQWVVEGYTTLLAETTSQLSALSLPPATHVIASVGVGSWAQAVVQHYKSTPPPLSTSSSTTAISPAPQILTVEPLTAPSLHTSLLRSPQTLTPIRTTPTIMCGLNCGTVSHTAWPVLRDGVDAALTVSDAEVHRDVLYLQSQGLDIGPCGAATLSAVRRVCGDAGMRERLGIGGESVVVVFGTEG</sequence>
<feature type="domain" description="Tryptophan synthase beta chain-like PALP" evidence="1">
    <location>
        <begin position="33"/>
        <end position="370"/>
    </location>
</feature>
<reference evidence="2 3" key="1">
    <citation type="submission" date="2020-01" db="EMBL/GenBank/DDBJ databases">
        <authorList>
            <consortium name="DOE Joint Genome Institute"/>
            <person name="Haridas S."/>
            <person name="Albert R."/>
            <person name="Binder M."/>
            <person name="Bloem J."/>
            <person name="Labutti K."/>
            <person name="Salamov A."/>
            <person name="Andreopoulos B."/>
            <person name="Baker S.E."/>
            <person name="Barry K."/>
            <person name="Bills G."/>
            <person name="Bluhm B.H."/>
            <person name="Cannon C."/>
            <person name="Castanera R."/>
            <person name="Culley D.E."/>
            <person name="Daum C."/>
            <person name="Ezra D."/>
            <person name="Gonzalez J.B."/>
            <person name="Henrissat B."/>
            <person name="Kuo A."/>
            <person name="Liang C."/>
            <person name="Lipzen A."/>
            <person name="Lutzoni F."/>
            <person name="Magnuson J."/>
            <person name="Mondo S."/>
            <person name="Nolan M."/>
            <person name="Ohm R."/>
            <person name="Pangilinan J."/>
            <person name="Park H.-J.H."/>
            <person name="Ramirez L."/>
            <person name="Alfaro M."/>
            <person name="Sun H."/>
            <person name="Tritt A."/>
            <person name="Yoshinaga Y."/>
            <person name="Zwiers L.-H.L."/>
            <person name="Turgeon B.G."/>
            <person name="Goodwin S.B."/>
            <person name="Spatafora J.W."/>
            <person name="Crous P.W."/>
            <person name="Grigoriev I.V."/>
        </authorList>
    </citation>
    <scope>NUCLEOTIDE SEQUENCE [LARGE SCALE GENOMIC DNA]</scope>
    <source>
        <strain evidence="2 3">CBS 611.86</strain>
    </source>
</reference>
<feature type="non-terminal residue" evidence="2">
    <location>
        <position position="375"/>
    </location>
</feature>
<dbReference type="Pfam" id="PF00291">
    <property type="entry name" value="PALP"/>
    <property type="match status" value="1"/>
</dbReference>
<dbReference type="PANTHER" id="PTHR42937:SF1">
    <property type="entry name" value="DIAMINOPROPIONATE AMMONIA-LYASE"/>
    <property type="match status" value="1"/>
</dbReference>
<dbReference type="OrthoDB" id="10059875at2759"/>
<comment type="caution">
    <text evidence="2">The sequence shown here is derived from an EMBL/GenBank/DDBJ whole genome shotgun (WGS) entry which is preliminary data.</text>
</comment>
<evidence type="ECO:0000313" key="3">
    <source>
        <dbReference type="Proteomes" id="UP000481861"/>
    </source>
</evidence>
<dbReference type="EMBL" id="JAADJZ010000001">
    <property type="protein sequence ID" value="KAF2878119.1"/>
    <property type="molecule type" value="Genomic_DNA"/>
</dbReference>
<dbReference type="Proteomes" id="UP000481861">
    <property type="component" value="Unassembled WGS sequence"/>
</dbReference>
<organism evidence="2 3">
    <name type="scientific">Massariosphaeria phaeospora</name>
    <dbReference type="NCBI Taxonomy" id="100035"/>
    <lineage>
        <taxon>Eukaryota</taxon>
        <taxon>Fungi</taxon>
        <taxon>Dikarya</taxon>
        <taxon>Ascomycota</taxon>
        <taxon>Pezizomycotina</taxon>
        <taxon>Dothideomycetes</taxon>
        <taxon>Pleosporomycetidae</taxon>
        <taxon>Pleosporales</taxon>
        <taxon>Pleosporales incertae sedis</taxon>
        <taxon>Massariosphaeria</taxon>
    </lineage>
</organism>